<organism evidence="2 3">
    <name type="scientific">Hypsizygus marmoreus</name>
    <name type="common">White beech mushroom</name>
    <name type="synonym">Agaricus marmoreus</name>
    <dbReference type="NCBI Taxonomy" id="39966"/>
    <lineage>
        <taxon>Eukaryota</taxon>
        <taxon>Fungi</taxon>
        <taxon>Dikarya</taxon>
        <taxon>Basidiomycota</taxon>
        <taxon>Agaricomycotina</taxon>
        <taxon>Agaricomycetes</taxon>
        <taxon>Agaricomycetidae</taxon>
        <taxon>Agaricales</taxon>
        <taxon>Tricholomatineae</taxon>
        <taxon>Lyophyllaceae</taxon>
        <taxon>Hypsizygus</taxon>
    </lineage>
</organism>
<protein>
    <recommendedName>
        <fullName evidence="4">F-box domain-containing protein</fullName>
    </recommendedName>
</protein>
<sequence length="82" mass="9548">MPWMRIEYAVAVIAIIISIVVVLLHTLPHYKLAMEIPNELVDCIVRSISMPDLLNLCRSSRTLRDNSIKYIYRDIKLMFEKG</sequence>
<keyword evidence="1" id="KW-0472">Membrane</keyword>
<proteinExistence type="predicted"/>
<dbReference type="EMBL" id="LUEZ02000023">
    <property type="protein sequence ID" value="RDB26793.1"/>
    <property type="molecule type" value="Genomic_DNA"/>
</dbReference>
<evidence type="ECO:0000313" key="2">
    <source>
        <dbReference type="EMBL" id="RDB26793.1"/>
    </source>
</evidence>
<gene>
    <name evidence="2" type="ORF">Hypma_005251</name>
</gene>
<name>A0A369K4L5_HYPMA</name>
<comment type="caution">
    <text evidence="2">The sequence shown here is derived from an EMBL/GenBank/DDBJ whole genome shotgun (WGS) entry which is preliminary data.</text>
</comment>
<feature type="transmembrane region" description="Helical" evidence="1">
    <location>
        <begin position="6"/>
        <end position="27"/>
    </location>
</feature>
<keyword evidence="3" id="KW-1185">Reference proteome</keyword>
<evidence type="ECO:0000313" key="3">
    <source>
        <dbReference type="Proteomes" id="UP000076154"/>
    </source>
</evidence>
<dbReference type="InParanoid" id="A0A369K4L5"/>
<evidence type="ECO:0000256" key="1">
    <source>
        <dbReference type="SAM" id="Phobius"/>
    </source>
</evidence>
<keyword evidence="1" id="KW-1133">Transmembrane helix</keyword>
<keyword evidence="1" id="KW-0812">Transmembrane</keyword>
<reference evidence="2" key="1">
    <citation type="submission" date="2018-04" db="EMBL/GenBank/DDBJ databases">
        <title>Whole genome sequencing of Hypsizygus marmoreus.</title>
        <authorList>
            <person name="Choi I.-G."/>
            <person name="Min B."/>
            <person name="Kim J.-G."/>
            <person name="Kim S."/>
            <person name="Oh Y.-L."/>
            <person name="Kong W.-S."/>
            <person name="Park H."/>
            <person name="Jeong J."/>
            <person name="Song E.-S."/>
        </authorList>
    </citation>
    <scope>NUCLEOTIDE SEQUENCE [LARGE SCALE GENOMIC DNA]</scope>
    <source>
        <strain evidence="2">51987-8</strain>
    </source>
</reference>
<accession>A0A369K4L5</accession>
<dbReference type="AlphaFoldDB" id="A0A369K4L5"/>
<evidence type="ECO:0008006" key="4">
    <source>
        <dbReference type="Google" id="ProtNLM"/>
    </source>
</evidence>
<dbReference type="Proteomes" id="UP000076154">
    <property type="component" value="Unassembled WGS sequence"/>
</dbReference>